<evidence type="ECO:0000313" key="6">
    <source>
        <dbReference type="EMBL" id="MBC2592902.1"/>
    </source>
</evidence>
<name>A0A842H922_9BACT</name>
<comment type="caution">
    <text evidence="6">The sequence shown here is derived from an EMBL/GenBank/DDBJ whole genome shotgun (WGS) entry which is preliminary data.</text>
</comment>
<dbReference type="PANTHER" id="PTHR36438:SF1">
    <property type="entry name" value="IRON-SULFUR CLUSTER REPAIR PROTEIN YTFE"/>
    <property type="match status" value="1"/>
</dbReference>
<accession>A0A842H922</accession>
<organism evidence="6 7">
    <name type="scientific">Ruficoccus amylovorans</name>
    <dbReference type="NCBI Taxonomy" id="1804625"/>
    <lineage>
        <taxon>Bacteria</taxon>
        <taxon>Pseudomonadati</taxon>
        <taxon>Verrucomicrobiota</taxon>
        <taxon>Opitutia</taxon>
        <taxon>Puniceicoccales</taxon>
        <taxon>Cerasicoccaceae</taxon>
        <taxon>Ruficoccus</taxon>
    </lineage>
</organism>
<dbReference type="PANTHER" id="PTHR36438">
    <property type="entry name" value="IRON-SULFUR CLUSTER REPAIR PROTEIN YTFE"/>
    <property type="match status" value="1"/>
</dbReference>
<dbReference type="Proteomes" id="UP000546464">
    <property type="component" value="Unassembled WGS sequence"/>
</dbReference>
<dbReference type="InterPro" id="IPR019903">
    <property type="entry name" value="RIC_family"/>
</dbReference>
<reference evidence="6 7" key="1">
    <citation type="submission" date="2020-07" db="EMBL/GenBank/DDBJ databases">
        <authorList>
            <person name="Feng X."/>
        </authorList>
    </citation>
    <scope>NUCLEOTIDE SEQUENCE [LARGE SCALE GENOMIC DNA]</scope>
    <source>
        <strain evidence="6 7">JCM31066</strain>
    </source>
</reference>
<dbReference type="GO" id="GO:0005737">
    <property type="term" value="C:cytoplasm"/>
    <property type="evidence" value="ECO:0007669"/>
    <property type="project" value="UniProtKB-SubCell"/>
</dbReference>
<proteinExistence type="predicted"/>
<keyword evidence="4" id="KW-0408">Iron</keyword>
<evidence type="ECO:0000313" key="7">
    <source>
        <dbReference type="Proteomes" id="UP000546464"/>
    </source>
</evidence>
<keyword evidence="3" id="KW-0479">Metal-binding</keyword>
<dbReference type="AlphaFoldDB" id="A0A842H922"/>
<feature type="domain" description="Hemerythrin-like" evidence="5">
    <location>
        <begin position="84"/>
        <end position="228"/>
    </location>
</feature>
<gene>
    <name evidence="6" type="primary">ric</name>
    <name evidence="6" type="ORF">H5P28_01385</name>
</gene>
<evidence type="ECO:0000256" key="1">
    <source>
        <dbReference type="ARBA" id="ARBA00004496"/>
    </source>
</evidence>
<protein>
    <submittedName>
        <fullName evidence="6">Iron-sulfur cluster repair di-iron protein</fullName>
    </submittedName>
</protein>
<keyword evidence="7" id="KW-1185">Reference proteome</keyword>
<dbReference type="Pfam" id="PF04405">
    <property type="entry name" value="ScdA_N"/>
    <property type="match status" value="1"/>
</dbReference>
<dbReference type="NCBIfam" id="TIGR03652">
    <property type="entry name" value="FeS_repair_RIC"/>
    <property type="match status" value="1"/>
</dbReference>
<evidence type="ECO:0000256" key="3">
    <source>
        <dbReference type="ARBA" id="ARBA00022723"/>
    </source>
</evidence>
<sequence>MTQPNAQTTVGELVRERPARSRVFEQHRIDYCCGGKRPLAEACAERKLDLALILRELEASDRADERLVDADAMSLSTLADHIEATHHAYLREELPRLDFMTRKVAAVHGDTEPRLRTIREVFIAFEQELSSHMLKEEQVLFPMIREIESTDTAPQFHCGSLANPISQMESEHDSAGNALAQFRSLTDDYTPPEWACNTFRALYDALAELERNMHQHVHKENNVLFPKALRREAQLAATPAGAAYRGTSSPTRP</sequence>
<dbReference type="InterPro" id="IPR012312">
    <property type="entry name" value="Hemerythrin-like"/>
</dbReference>
<dbReference type="EMBL" id="JACHVB010000012">
    <property type="protein sequence ID" value="MBC2592902.1"/>
    <property type="molecule type" value="Genomic_DNA"/>
</dbReference>
<dbReference type="Pfam" id="PF01814">
    <property type="entry name" value="Hemerythrin"/>
    <property type="match status" value="1"/>
</dbReference>
<comment type="subcellular location">
    <subcellularLocation>
        <location evidence="1">Cytoplasm</location>
    </subcellularLocation>
</comment>
<dbReference type="GO" id="GO:0046872">
    <property type="term" value="F:metal ion binding"/>
    <property type="evidence" value="ECO:0007669"/>
    <property type="project" value="UniProtKB-KW"/>
</dbReference>
<evidence type="ECO:0000259" key="5">
    <source>
        <dbReference type="Pfam" id="PF01814"/>
    </source>
</evidence>
<dbReference type="RefSeq" id="WP_185673914.1">
    <property type="nucleotide sequence ID" value="NZ_JACHVB010000012.1"/>
</dbReference>
<dbReference type="Gene3D" id="1.20.120.520">
    <property type="entry name" value="nmb1532 protein domain like"/>
    <property type="match status" value="1"/>
</dbReference>
<evidence type="ECO:0000256" key="2">
    <source>
        <dbReference type="ARBA" id="ARBA00022490"/>
    </source>
</evidence>
<dbReference type="CDD" id="cd12108">
    <property type="entry name" value="Hr-like"/>
    <property type="match status" value="1"/>
</dbReference>
<keyword evidence="2" id="KW-0963">Cytoplasm</keyword>
<evidence type="ECO:0000256" key="4">
    <source>
        <dbReference type="ARBA" id="ARBA00023004"/>
    </source>
</evidence>